<reference evidence="1 2" key="1">
    <citation type="submission" date="2018-08" db="EMBL/GenBank/DDBJ databases">
        <title>Sequencing the genomes of 1000 actinobacteria strains.</title>
        <authorList>
            <person name="Klenk H.-P."/>
        </authorList>
    </citation>
    <scope>NUCLEOTIDE SEQUENCE [LARGE SCALE GENOMIC DNA]</scope>
    <source>
        <strain evidence="1 2">DSM 44099</strain>
    </source>
</reference>
<protein>
    <submittedName>
        <fullName evidence="1">Uncharacterized protein</fullName>
    </submittedName>
</protein>
<accession>A0A3D9ZP48</accession>
<dbReference type="Proteomes" id="UP000256913">
    <property type="component" value="Unassembled WGS sequence"/>
</dbReference>
<organism evidence="1 2">
    <name type="scientific">Asanoa ferruginea</name>
    <dbReference type="NCBI Taxonomy" id="53367"/>
    <lineage>
        <taxon>Bacteria</taxon>
        <taxon>Bacillati</taxon>
        <taxon>Actinomycetota</taxon>
        <taxon>Actinomycetes</taxon>
        <taxon>Micromonosporales</taxon>
        <taxon>Micromonosporaceae</taxon>
        <taxon>Asanoa</taxon>
    </lineage>
</organism>
<gene>
    <name evidence="1" type="ORF">DFJ67_1367</name>
</gene>
<dbReference type="AlphaFoldDB" id="A0A3D9ZP48"/>
<keyword evidence="2" id="KW-1185">Reference proteome</keyword>
<proteinExistence type="predicted"/>
<sequence>MLQIAVEQDEYVPNTSRVFLAGLLDWSGDERPTGEAIAGAGLLDQGKAHVKTVTATGGAILGHRPLEDDQLRPFTWVTHRGGGTVHLYEGLSRLRAASDDERDSMPAMATWGHTFIQALANRRLADH</sequence>
<evidence type="ECO:0000313" key="1">
    <source>
        <dbReference type="EMBL" id="REF95410.1"/>
    </source>
</evidence>
<dbReference type="EMBL" id="QUMQ01000001">
    <property type="protein sequence ID" value="REF95410.1"/>
    <property type="molecule type" value="Genomic_DNA"/>
</dbReference>
<evidence type="ECO:0000313" key="2">
    <source>
        <dbReference type="Proteomes" id="UP000256913"/>
    </source>
</evidence>
<name>A0A3D9ZP48_9ACTN</name>
<comment type="caution">
    <text evidence="1">The sequence shown here is derived from an EMBL/GenBank/DDBJ whole genome shotgun (WGS) entry which is preliminary data.</text>
</comment>